<protein>
    <submittedName>
        <fullName evidence="1">Uncharacterized protein</fullName>
    </submittedName>
</protein>
<gene>
    <name evidence="1" type="ORF">FHU38_002308</name>
</gene>
<reference evidence="1 2" key="1">
    <citation type="submission" date="2020-03" db="EMBL/GenBank/DDBJ databases">
        <title>Sequencing the genomes of 1000 actinobacteria strains.</title>
        <authorList>
            <person name="Klenk H.-P."/>
        </authorList>
    </citation>
    <scope>NUCLEOTIDE SEQUENCE [LARGE SCALE GENOMIC DNA]</scope>
    <source>
        <strain evidence="1 2">DSM 45685</strain>
    </source>
</reference>
<dbReference type="Proteomes" id="UP000545493">
    <property type="component" value="Unassembled WGS sequence"/>
</dbReference>
<comment type="caution">
    <text evidence="1">The sequence shown here is derived from an EMBL/GenBank/DDBJ whole genome shotgun (WGS) entry which is preliminary data.</text>
</comment>
<name>A0A7X5ZQL4_9PSEU</name>
<proteinExistence type="predicted"/>
<organism evidence="1 2">
    <name type="scientific">Saccharomonospora amisosensis</name>
    <dbReference type="NCBI Taxonomy" id="1128677"/>
    <lineage>
        <taxon>Bacteria</taxon>
        <taxon>Bacillati</taxon>
        <taxon>Actinomycetota</taxon>
        <taxon>Actinomycetes</taxon>
        <taxon>Pseudonocardiales</taxon>
        <taxon>Pseudonocardiaceae</taxon>
        <taxon>Saccharomonospora</taxon>
    </lineage>
</organism>
<dbReference type="InterPro" id="IPR029048">
    <property type="entry name" value="HSP70_C_sf"/>
</dbReference>
<dbReference type="RefSeq" id="WP_167170018.1">
    <property type="nucleotide sequence ID" value="NZ_JAAOYM010000001.1"/>
</dbReference>
<dbReference type="EMBL" id="JAAOYM010000001">
    <property type="protein sequence ID" value="NIJ11964.1"/>
    <property type="molecule type" value="Genomic_DNA"/>
</dbReference>
<evidence type="ECO:0000313" key="2">
    <source>
        <dbReference type="Proteomes" id="UP000545493"/>
    </source>
</evidence>
<sequence>MTQEVHHGPSTQELRQQRAEKLHDADAVCAVAARTVAALGDTLGTEYRTRVQAAMREVRTAVKCEDAERARQRAEVLVTVLREAGLGQVR</sequence>
<accession>A0A7X5ZQL4</accession>
<dbReference type="Gene3D" id="1.20.1270.10">
    <property type="match status" value="1"/>
</dbReference>
<evidence type="ECO:0000313" key="1">
    <source>
        <dbReference type="EMBL" id="NIJ11964.1"/>
    </source>
</evidence>
<dbReference type="AlphaFoldDB" id="A0A7X5ZQL4"/>
<keyword evidence="2" id="KW-1185">Reference proteome</keyword>